<sequence length="343" mass="36327">MTRRVLVVTHGGRAEAIASLDEAVRELEASGFEVALHDDDLAETFGDHMAIARLREGVAESEAVVVLGGDGTILRAAELTHGTNVPILGVNLGHVGFLAESEREDLREAMRRLAAHDYVVEERTVVSVEVRTPGAAEPLTGWALNEATIEKAQRHRVVEVGIEVDGRPLSSFGCDGVVVATATGSTAHAFSAGGPVMWPDLDGVLLVPLSAHALFARPLVIGPRSAYRITVLQRSPVSAVLTCDGRRSIDLPQGSTVEVRRGAQPLRFARLSTAPFTDRLVSKFSLPVVGWREAADDAAAARARAAALTDAVIEADDDDDPVAASANPDRPASEAPHDDARTV</sequence>
<dbReference type="Pfam" id="PF01513">
    <property type="entry name" value="NAD_kinase"/>
    <property type="match status" value="1"/>
</dbReference>
<protein>
    <recommendedName>
        <fullName evidence="6">NAD kinase</fullName>
        <ecNumber evidence="6">2.7.1.23</ecNumber>
    </recommendedName>
    <alternativeName>
        <fullName evidence="6">ATP-dependent NAD kinase</fullName>
    </alternativeName>
</protein>
<dbReference type="PANTHER" id="PTHR20275:SF0">
    <property type="entry name" value="NAD KINASE"/>
    <property type="match status" value="1"/>
</dbReference>
<keyword evidence="3 6" id="KW-0521">NADP</keyword>
<dbReference type="InterPro" id="IPR002504">
    <property type="entry name" value="NADK"/>
</dbReference>
<keyword evidence="1 6" id="KW-0808">Transferase</keyword>
<evidence type="ECO:0000313" key="9">
    <source>
        <dbReference type="Proteomes" id="UP000002255"/>
    </source>
</evidence>
<comment type="similarity">
    <text evidence="6">Belongs to the NAD kinase family.</text>
</comment>
<feature type="binding site" evidence="6">
    <location>
        <begin position="186"/>
        <end position="191"/>
    </location>
    <ligand>
        <name>NAD(+)</name>
        <dbReference type="ChEBI" id="CHEBI:57540"/>
    </ligand>
</feature>
<evidence type="ECO:0000313" key="8">
    <source>
        <dbReference type="EMBL" id="ACZ30372.1"/>
    </source>
</evidence>
<dbReference type="GO" id="GO:0003951">
    <property type="term" value="F:NAD+ kinase activity"/>
    <property type="evidence" value="ECO:0007669"/>
    <property type="project" value="UniProtKB-UniRule"/>
</dbReference>
<evidence type="ECO:0000256" key="5">
    <source>
        <dbReference type="ARBA" id="ARBA00047925"/>
    </source>
</evidence>
<dbReference type="PANTHER" id="PTHR20275">
    <property type="entry name" value="NAD KINASE"/>
    <property type="match status" value="1"/>
</dbReference>
<dbReference type="GO" id="GO:0005737">
    <property type="term" value="C:cytoplasm"/>
    <property type="evidence" value="ECO:0007669"/>
    <property type="project" value="UniProtKB-SubCell"/>
</dbReference>
<dbReference type="NCBIfam" id="NF002892">
    <property type="entry name" value="PRK03372.1"/>
    <property type="match status" value="1"/>
</dbReference>
<gene>
    <name evidence="6" type="primary">nadK</name>
    <name evidence="8" type="ordered locus">Xcel_1341</name>
</gene>
<keyword evidence="6" id="KW-0547">Nucleotide-binding</keyword>
<comment type="cofactor">
    <cofactor evidence="6">
        <name>a divalent metal cation</name>
        <dbReference type="ChEBI" id="CHEBI:60240"/>
    </cofactor>
</comment>
<dbReference type="InterPro" id="IPR017438">
    <property type="entry name" value="ATP-NAD_kinase_N"/>
</dbReference>
<evidence type="ECO:0000256" key="7">
    <source>
        <dbReference type="SAM" id="MobiDB-lite"/>
    </source>
</evidence>
<dbReference type="GO" id="GO:0006741">
    <property type="term" value="P:NADP+ biosynthetic process"/>
    <property type="evidence" value="ECO:0007669"/>
    <property type="project" value="UniProtKB-UniRule"/>
</dbReference>
<dbReference type="GO" id="GO:0051287">
    <property type="term" value="F:NAD binding"/>
    <property type="evidence" value="ECO:0007669"/>
    <property type="project" value="UniProtKB-ARBA"/>
</dbReference>
<feature type="binding site" evidence="6">
    <location>
        <position position="75"/>
    </location>
    <ligand>
        <name>NAD(+)</name>
        <dbReference type="ChEBI" id="CHEBI:57540"/>
    </ligand>
</feature>
<dbReference type="Proteomes" id="UP000002255">
    <property type="component" value="Chromosome"/>
</dbReference>
<keyword evidence="4 6" id="KW-0520">NAD</keyword>
<proteinExistence type="inferred from homology"/>
<dbReference type="STRING" id="446471.Xcel_1341"/>
<dbReference type="EMBL" id="CP001821">
    <property type="protein sequence ID" value="ACZ30372.1"/>
    <property type="molecule type" value="Genomic_DNA"/>
</dbReference>
<dbReference type="InterPro" id="IPR017437">
    <property type="entry name" value="ATP-NAD_kinase_PpnK-typ_C"/>
</dbReference>
<keyword evidence="2 6" id="KW-0418">Kinase</keyword>
<dbReference type="KEGG" id="xce:Xcel_1341"/>
<dbReference type="GO" id="GO:0046872">
    <property type="term" value="F:metal ion binding"/>
    <property type="evidence" value="ECO:0007669"/>
    <property type="project" value="UniProtKB-UniRule"/>
</dbReference>
<reference evidence="9" key="1">
    <citation type="submission" date="2009-11" db="EMBL/GenBank/DDBJ databases">
        <title>The complete chromosome of Xylanimonas cellulosilytica DSM 15894.</title>
        <authorList>
            <consortium name="US DOE Joint Genome Institute (JGI-PGF)"/>
            <person name="Lucas S."/>
            <person name="Copeland A."/>
            <person name="Lapidus A."/>
            <person name="Glavina del Rio T."/>
            <person name="Dalin E."/>
            <person name="Tice H."/>
            <person name="Bruce D."/>
            <person name="Goodwin L."/>
            <person name="Pitluck S."/>
            <person name="Kyrpides N."/>
            <person name="Mavromatis K."/>
            <person name="Ivanova N."/>
            <person name="Mikhailova N."/>
            <person name="Foster B."/>
            <person name="Clum A."/>
            <person name="Brettin T."/>
            <person name="Detter J.C."/>
            <person name="Han C."/>
            <person name="Larimer F."/>
            <person name="Land M."/>
            <person name="Hauser L."/>
            <person name="Markowitz V."/>
            <person name="Cheng J.F."/>
            <person name="Hugenholtz P."/>
            <person name="Woyke T."/>
            <person name="Wu D."/>
            <person name="Gehrich-Schroeter G."/>
            <person name="Schneider S."/>
            <person name="Pukall S.R."/>
            <person name="Klenk H.P."/>
            <person name="Eisen J.A."/>
        </authorList>
    </citation>
    <scope>NUCLEOTIDE SEQUENCE [LARGE SCALE GENOMIC DNA]</scope>
    <source>
        <strain evidence="9">DSM 15894 / CECT 5975 / LMG 20990 / XIL07</strain>
    </source>
</reference>
<evidence type="ECO:0000256" key="6">
    <source>
        <dbReference type="HAMAP-Rule" id="MF_00361"/>
    </source>
</evidence>
<comment type="function">
    <text evidence="6">Involved in the regulation of the intracellular balance of NAD and NADP, and is a key enzyme in the biosynthesis of NADP. Catalyzes specifically the phosphorylation on 2'-hydroxyl of the adenosine moiety of NAD to yield NADP.</text>
</comment>
<feature type="binding site" evidence="6">
    <location>
        <begin position="70"/>
        <end position="71"/>
    </location>
    <ligand>
        <name>NAD(+)</name>
        <dbReference type="ChEBI" id="CHEBI:57540"/>
    </ligand>
</feature>
<feature type="binding site" evidence="6">
    <location>
        <position position="156"/>
    </location>
    <ligand>
        <name>NAD(+)</name>
        <dbReference type="ChEBI" id="CHEBI:57540"/>
    </ligand>
</feature>
<dbReference type="eggNOG" id="COG0061">
    <property type="taxonomic scope" value="Bacteria"/>
</dbReference>
<dbReference type="Gene3D" id="2.60.200.30">
    <property type="entry name" value="Probable inorganic polyphosphate/atp-NAD kinase, domain 2"/>
    <property type="match status" value="1"/>
</dbReference>
<organism evidence="8 9">
    <name type="scientific">Xylanimonas cellulosilytica (strain DSM 15894 / JCM 12276 / CECT 5975 / KCTC 9989 / LMG 20990 / NBRC 107835 / XIL07)</name>
    <dbReference type="NCBI Taxonomy" id="446471"/>
    <lineage>
        <taxon>Bacteria</taxon>
        <taxon>Bacillati</taxon>
        <taxon>Actinomycetota</taxon>
        <taxon>Actinomycetes</taxon>
        <taxon>Micrococcales</taxon>
        <taxon>Promicromonosporaceae</taxon>
        <taxon>Xylanimonas</taxon>
    </lineage>
</organism>
<dbReference type="Gene3D" id="3.40.50.10330">
    <property type="entry name" value="Probable inorganic polyphosphate/atp-NAD kinase, domain 1"/>
    <property type="match status" value="1"/>
</dbReference>
<dbReference type="Pfam" id="PF20143">
    <property type="entry name" value="NAD_kinase_C"/>
    <property type="match status" value="1"/>
</dbReference>
<keyword evidence="6" id="KW-0067">ATP-binding</keyword>
<dbReference type="HOGENOM" id="CLU_008831_0_0_11"/>
<dbReference type="OrthoDB" id="9774737at2"/>
<accession>D1BRB7</accession>
<feature type="binding site" evidence="6">
    <location>
        <position position="175"/>
    </location>
    <ligand>
        <name>NAD(+)</name>
        <dbReference type="ChEBI" id="CHEBI:57540"/>
    </ligand>
</feature>
<keyword evidence="6" id="KW-0963">Cytoplasm</keyword>
<dbReference type="GO" id="GO:0005524">
    <property type="term" value="F:ATP binding"/>
    <property type="evidence" value="ECO:0007669"/>
    <property type="project" value="UniProtKB-KW"/>
</dbReference>
<comment type="catalytic activity">
    <reaction evidence="5 6">
        <text>NAD(+) + ATP = ADP + NADP(+) + H(+)</text>
        <dbReference type="Rhea" id="RHEA:18629"/>
        <dbReference type="ChEBI" id="CHEBI:15378"/>
        <dbReference type="ChEBI" id="CHEBI:30616"/>
        <dbReference type="ChEBI" id="CHEBI:57540"/>
        <dbReference type="ChEBI" id="CHEBI:58349"/>
        <dbReference type="ChEBI" id="CHEBI:456216"/>
        <dbReference type="EC" id="2.7.1.23"/>
    </reaction>
</comment>
<name>D1BRB7_XYLCX</name>
<evidence type="ECO:0000256" key="2">
    <source>
        <dbReference type="ARBA" id="ARBA00022777"/>
    </source>
</evidence>
<feature type="binding site" evidence="6">
    <location>
        <begin position="145"/>
        <end position="146"/>
    </location>
    <ligand>
        <name>NAD(+)</name>
        <dbReference type="ChEBI" id="CHEBI:57540"/>
    </ligand>
</feature>
<dbReference type="AlphaFoldDB" id="D1BRB7"/>
<evidence type="ECO:0000256" key="4">
    <source>
        <dbReference type="ARBA" id="ARBA00023027"/>
    </source>
</evidence>
<feature type="compositionally biased region" description="Basic and acidic residues" evidence="7">
    <location>
        <begin position="331"/>
        <end position="343"/>
    </location>
</feature>
<dbReference type="InterPro" id="IPR016064">
    <property type="entry name" value="NAD/diacylglycerol_kinase_sf"/>
</dbReference>
<dbReference type="SUPFAM" id="SSF111331">
    <property type="entry name" value="NAD kinase/diacylglycerol kinase-like"/>
    <property type="match status" value="1"/>
</dbReference>
<feature type="active site" description="Proton acceptor" evidence="6">
    <location>
        <position position="70"/>
    </location>
</feature>
<dbReference type="EC" id="2.7.1.23" evidence="6"/>
<comment type="caution">
    <text evidence="6">Lacks conserved residue(s) required for the propagation of feature annotation.</text>
</comment>
<evidence type="ECO:0000256" key="3">
    <source>
        <dbReference type="ARBA" id="ARBA00022857"/>
    </source>
</evidence>
<evidence type="ECO:0000256" key="1">
    <source>
        <dbReference type="ARBA" id="ARBA00022679"/>
    </source>
</evidence>
<dbReference type="GO" id="GO:0019674">
    <property type="term" value="P:NAD+ metabolic process"/>
    <property type="evidence" value="ECO:0007669"/>
    <property type="project" value="InterPro"/>
</dbReference>
<comment type="subcellular location">
    <subcellularLocation>
        <location evidence="6">Cytoplasm</location>
    </subcellularLocation>
</comment>
<reference evidence="8 9" key="2">
    <citation type="journal article" date="2010" name="Stand. Genomic Sci.">
        <title>Complete genome sequence of Xylanimonas cellulosilytica type strain (XIL07).</title>
        <authorList>
            <person name="Foster B."/>
            <person name="Pukall R."/>
            <person name="Abt B."/>
            <person name="Nolan M."/>
            <person name="Glavina Del Rio T."/>
            <person name="Chen F."/>
            <person name="Lucas S."/>
            <person name="Tice H."/>
            <person name="Pitluck S."/>
            <person name="Cheng J.-F."/>
            <person name="Chertkov O."/>
            <person name="Brettin T."/>
            <person name="Han C."/>
            <person name="Detter J.C."/>
            <person name="Bruce D."/>
            <person name="Goodwin L."/>
            <person name="Ivanova N."/>
            <person name="Mavromatis K."/>
            <person name="Pati A."/>
            <person name="Mikhailova N."/>
            <person name="Chen A."/>
            <person name="Palaniappan K."/>
            <person name="Land M."/>
            <person name="Hauser L."/>
            <person name="Chang Y.-J."/>
            <person name="Jeffries C.D."/>
            <person name="Chain P."/>
            <person name="Rohde M."/>
            <person name="Goeker M."/>
            <person name="Bristow J."/>
            <person name="Eisen J.A."/>
            <person name="Markowitz V."/>
            <person name="Hugenholtz P."/>
            <person name="Kyrpides N.C."/>
            <person name="Klenk H.-P."/>
            <person name="Lapidus A."/>
        </authorList>
    </citation>
    <scope>NUCLEOTIDE SEQUENCE [LARGE SCALE GENOMIC DNA]</scope>
    <source>
        <strain evidence="9">DSM 15894 / CECT 5975 / LMG 20990 / XIL07</strain>
    </source>
</reference>
<dbReference type="HAMAP" id="MF_00361">
    <property type="entry name" value="NAD_kinase"/>
    <property type="match status" value="1"/>
</dbReference>
<feature type="region of interest" description="Disordered" evidence="7">
    <location>
        <begin position="314"/>
        <end position="343"/>
    </location>
</feature>
<keyword evidence="9" id="KW-1185">Reference proteome</keyword>
<dbReference type="RefSeq" id="WP_012878114.1">
    <property type="nucleotide sequence ID" value="NC_013530.1"/>
</dbReference>